<dbReference type="SUPFAM" id="SSF55298">
    <property type="entry name" value="YjgF-like"/>
    <property type="match status" value="1"/>
</dbReference>
<dbReference type="InterPro" id="IPR006175">
    <property type="entry name" value="YjgF/YER057c/UK114"/>
</dbReference>
<dbReference type="PANTHER" id="PTHR11803:SF58">
    <property type="entry name" value="PROTEIN HMF1-RELATED"/>
    <property type="match status" value="1"/>
</dbReference>
<sequence length="135" mass="14071">MAVTLMHPEGLPEIGLYGQVSVATGAKLVSVAGQVSWDAEQNTVGAGDLAAQIEQCYRNVATGLEAAGATFDDVARLTVYVVDWTPDKMPVFLEGMERVAKALGKAPTPPIAVIGVAALDIPDHLVEIEATALVD</sequence>
<organism evidence="2 3">
    <name type="scientific">Nocardiopsis suaedae</name>
    <dbReference type="NCBI Taxonomy" id="3018444"/>
    <lineage>
        <taxon>Bacteria</taxon>
        <taxon>Bacillati</taxon>
        <taxon>Actinomycetota</taxon>
        <taxon>Actinomycetes</taxon>
        <taxon>Streptosporangiales</taxon>
        <taxon>Nocardiopsidaceae</taxon>
        <taxon>Nocardiopsis</taxon>
    </lineage>
</organism>
<keyword evidence="3" id="KW-1185">Reference proteome</keyword>
<dbReference type="CDD" id="cd00448">
    <property type="entry name" value="YjgF_YER057c_UK114_family"/>
    <property type="match status" value="1"/>
</dbReference>
<comment type="similarity">
    <text evidence="1">Belongs to the RutC family.</text>
</comment>
<dbReference type="Gene3D" id="3.30.1330.40">
    <property type="entry name" value="RutC-like"/>
    <property type="match status" value="1"/>
</dbReference>
<dbReference type="InterPro" id="IPR035959">
    <property type="entry name" value="RutC-like_sf"/>
</dbReference>
<dbReference type="Pfam" id="PF01042">
    <property type="entry name" value="Ribonuc_L-PSP"/>
    <property type="match status" value="1"/>
</dbReference>
<evidence type="ECO:0000313" key="2">
    <source>
        <dbReference type="EMBL" id="MDA2805119.1"/>
    </source>
</evidence>
<dbReference type="EMBL" id="JAQFWP010000017">
    <property type="protein sequence ID" value="MDA2805119.1"/>
    <property type="molecule type" value="Genomic_DNA"/>
</dbReference>
<reference evidence="2" key="1">
    <citation type="submission" date="2023-01" db="EMBL/GenBank/DDBJ databases">
        <title>Draft genome sequence of Nocardiopsis sp. LSu2-4 isolated from halophytes.</title>
        <authorList>
            <person name="Duangmal K."/>
            <person name="Chantavorakit T."/>
        </authorList>
    </citation>
    <scope>NUCLEOTIDE SEQUENCE</scope>
    <source>
        <strain evidence="2">LSu2-4</strain>
    </source>
</reference>
<proteinExistence type="inferred from homology"/>
<gene>
    <name evidence="2" type="ORF">O4U47_11400</name>
</gene>
<name>A0ABT4TK86_9ACTN</name>
<protein>
    <submittedName>
        <fullName evidence="2">RidA family protein</fullName>
    </submittedName>
</protein>
<evidence type="ECO:0000256" key="1">
    <source>
        <dbReference type="ARBA" id="ARBA00010552"/>
    </source>
</evidence>
<comment type="caution">
    <text evidence="2">The sequence shown here is derived from an EMBL/GenBank/DDBJ whole genome shotgun (WGS) entry which is preliminary data.</text>
</comment>
<dbReference type="RefSeq" id="WP_270677765.1">
    <property type="nucleotide sequence ID" value="NZ_JAQFWP010000017.1"/>
</dbReference>
<evidence type="ECO:0000313" key="3">
    <source>
        <dbReference type="Proteomes" id="UP001165685"/>
    </source>
</evidence>
<accession>A0ABT4TK86</accession>
<dbReference type="PANTHER" id="PTHR11803">
    <property type="entry name" value="2-IMINOBUTANOATE/2-IMINOPROPANOATE DEAMINASE RIDA"/>
    <property type="match status" value="1"/>
</dbReference>
<dbReference type="Proteomes" id="UP001165685">
    <property type="component" value="Unassembled WGS sequence"/>
</dbReference>